<dbReference type="InterPro" id="IPR013525">
    <property type="entry name" value="ABC2_TM"/>
</dbReference>
<reference evidence="10 11" key="1">
    <citation type="submission" date="2024-08" db="EMBL/GenBank/DDBJ databases">
        <authorList>
            <person name="Cucini C."/>
            <person name="Frati F."/>
        </authorList>
    </citation>
    <scope>NUCLEOTIDE SEQUENCE [LARGE SCALE GENOMIC DNA]</scope>
</reference>
<comment type="subcellular location">
    <subcellularLocation>
        <location evidence="1">Membrane</location>
        <topology evidence="1">Multi-pass membrane protein</topology>
    </subcellularLocation>
</comment>
<feature type="domain" description="ABC transmembrane type-2" evidence="9">
    <location>
        <begin position="542"/>
        <end position="795"/>
    </location>
</feature>
<dbReference type="Pfam" id="PF12698">
    <property type="entry name" value="ABC2_membrane_3"/>
    <property type="match status" value="1"/>
</dbReference>
<feature type="transmembrane region" description="Helical" evidence="7">
    <location>
        <begin position="417"/>
        <end position="437"/>
    </location>
</feature>
<accession>A0ABP1QTI8</accession>
<keyword evidence="2 7" id="KW-0812">Transmembrane</keyword>
<evidence type="ECO:0000256" key="2">
    <source>
        <dbReference type="ARBA" id="ARBA00022692"/>
    </source>
</evidence>
<evidence type="ECO:0000313" key="10">
    <source>
        <dbReference type="EMBL" id="CAL8109728.1"/>
    </source>
</evidence>
<dbReference type="InterPro" id="IPR017871">
    <property type="entry name" value="ABC_transporter-like_CS"/>
</dbReference>
<evidence type="ECO:0000313" key="11">
    <source>
        <dbReference type="Proteomes" id="UP001642540"/>
    </source>
</evidence>
<evidence type="ECO:0000256" key="1">
    <source>
        <dbReference type="ARBA" id="ARBA00004141"/>
    </source>
</evidence>
<dbReference type="PROSITE" id="PS51012">
    <property type="entry name" value="ABC_TM2"/>
    <property type="match status" value="1"/>
</dbReference>
<organism evidence="10 11">
    <name type="scientific">Orchesella dallaii</name>
    <dbReference type="NCBI Taxonomy" id="48710"/>
    <lineage>
        <taxon>Eukaryota</taxon>
        <taxon>Metazoa</taxon>
        <taxon>Ecdysozoa</taxon>
        <taxon>Arthropoda</taxon>
        <taxon>Hexapoda</taxon>
        <taxon>Collembola</taxon>
        <taxon>Entomobryomorpha</taxon>
        <taxon>Entomobryoidea</taxon>
        <taxon>Orchesellidae</taxon>
        <taxon>Orchesellinae</taxon>
        <taxon>Orchesella</taxon>
    </lineage>
</organism>
<dbReference type="InterPro" id="IPR003439">
    <property type="entry name" value="ABC_transporter-like_ATP-bd"/>
</dbReference>
<proteinExistence type="predicted"/>
<keyword evidence="4" id="KW-0067">ATP-binding</keyword>
<evidence type="ECO:0008006" key="12">
    <source>
        <dbReference type="Google" id="ProtNLM"/>
    </source>
</evidence>
<dbReference type="InterPro" id="IPR003593">
    <property type="entry name" value="AAA+_ATPase"/>
</dbReference>
<dbReference type="Proteomes" id="UP001642540">
    <property type="component" value="Unassembled WGS sequence"/>
</dbReference>
<feature type="transmembrane region" description="Helical" evidence="7">
    <location>
        <begin position="680"/>
        <end position="704"/>
    </location>
</feature>
<feature type="transmembrane region" description="Helical" evidence="7">
    <location>
        <begin position="645"/>
        <end position="674"/>
    </location>
</feature>
<keyword evidence="5 7" id="KW-1133">Transmembrane helix</keyword>
<protein>
    <recommendedName>
        <fullName evidence="12">ABC transporter G family member 23</fullName>
    </recommendedName>
</protein>
<dbReference type="SMART" id="SM00382">
    <property type="entry name" value="AAA"/>
    <property type="match status" value="1"/>
</dbReference>
<feature type="transmembrane region" description="Helical" evidence="7">
    <location>
        <begin position="602"/>
        <end position="624"/>
    </location>
</feature>
<dbReference type="InterPro" id="IPR047817">
    <property type="entry name" value="ABC2_TM_bact-type"/>
</dbReference>
<dbReference type="EMBL" id="CAXLJM020000041">
    <property type="protein sequence ID" value="CAL8109728.1"/>
    <property type="molecule type" value="Genomic_DNA"/>
</dbReference>
<evidence type="ECO:0000256" key="6">
    <source>
        <dbReference type="ARBA" id="ARBA00023136"/>
    </source>
</evidence>
<gene>
    <name evidence="10" type="ORF">ODALV1_LOCUS13634</name>
</gene>
<evidence type="ECO:0000256" key="7">
    <source>
        <dbReference type="SAM" id="Phobius"/>
    </source>
</evidence>
<evidence type="ECO:0000259" key="9">
    <source>
        <dbReference type="PROSITE" id="PS51012"/>
    </source>
</evidence>
<dbReference type="Pfam" id="PF00005">
    <property type="entry name" value="ABC_tran"/>
    <property type="match status" value="1"/>
</dbReference>
<feature type="transmembrane region" description="Helical" evidence="7">
    <location>
        <begin position="711"/>
        <end position="732"/>
    </location>
</feature>
<name>A0ABP1QTI8_9HEXA</name>
<evidence type="ECO:0000259" key="8">
    <source>
        <dbReference type="PROSITE" id="PS50893"/>
    </source>
</evidence>
<dbReference type="Gene3D" id="3.40.50.300">
    <property type="entry name" value="P-loop containing nucleotide triphosphate hydrolases"/>
    <property type="match status" value="1"/>
</dbReference>
<dbReference type="CDD" id="cd03230">
    <property type="entry name" value="ABC_DR_subfamily_A"/>
    <property type="match status" value="1"/>
</dbReference>
<evidence type="ECO:0000256" key="3">
    <source>
        <dbReference type="ARBA" id="ARBA00022741"/>
    </source>
</evidence>
<comment type="caution">
    <text evidence="10">The sequence shown here is derived from an EMBL/GenBank/DDBJ whole genome shotgun (WGS) entry which is preliminary data.</text>
</comment>
<feature type="domain" description="ABC transporter" evidence="8">
    <location>
        <begin position="57"/>
        <end position="288"/>
    </location>
</feature>
<keyword evidence="11" id="KW-1185">Reference proteome</keyword>
<dbReference type="PANTHER" id="PTHR43038">
    <property type="entry name" value="ATP-BINDING CASSETTE, SUB-FAMILY H, MEMBER 1"/>
    <property type="match status" value="1"/>
</dbReference>
<dbReference type="SUPFAM" id="SSF52540">
    <property type="entry name" value="P-loop containing nucleoside triphosphate hydrolases"/>
    <property type="match status" value="1"/>
</dbReference>
<dbReference type="PROSITE" id="PS50893">
    <property type="entry name" value="ABC_TRANSPORTER_2"/>
    <property type="match status" value="1"/>
</dbReference>
<keyword evidence="6 7" id="KW-0472">Membrane</keyword>
<feature type="transmembrane region" description="Helical" evidence="7">
    <location>
        <begin position="769"/>
        <end position="791"/>
    </location>
</feature>
<dbReference type="InterPro" id="IPR027417">
    <property type="entry name" value="P-loop_NTPase"/>
</dbReference>
<keyword evidence="3" id="KW-0547">Nucleotide-binding</keyword>
<evidence type="ECO:0000256" key="5">
    <source>
        <dbReference type="ARBA" id="ARBA00022989"/>
    </source>
</evidence>
<dbReference type="PROSITE" id="PS00211">
    <property type="entry name" value="ABC_TRANSPORTER_1"/>
    <property type="match status" value="1"/>
</dbReference>
<sequence length="796" mass="88562">MGQQEILQSSTEQCCVSVPENYGENSTTPTPPPGYESVIPVQAIMREEIVVPEKPAIKVEKVYKAYEKNHPILSNLEMTVPRGSIYGLLGSSGCGKTSILSCIVGRQTWDAGSISILGSPPYLKRCAFDSKKLGYMPQDLALQPLLTIEEVLILYGRLHGMSTDTIISRMKFLQTFLQLPDGHRTIDNLSGGQQRRASLAVSLLHEPDLIILDEPTVGLDPLLRQSIWEHLQNLVENFQVTVLLTTHYIDEARRSHQIGLMRNGRLIAEESPKNLIKKYDTASLDTIVLQICKRDAVTKHVKSHQINNIEVVEHSSSISVPPIGDGRKVFHARGKLAKIQGQQQVMMNEDVKGVTFLSYNDLSQDSLNEHVTPAFSKELTSTGNNLTEKCMHSSLGVYRRLMGLVWATYMSSFRHPAFIWLTFVLPLFSTALIQIVFGTDLHDLRFGIVDYDGSLINASFNDIKASCLETKFSQLFLSKIPSGSLTLIPFADDTQAIQSVQRGDSWGYVNIPINYTANMKERMLARQFSTNETIIGSIIGIHMDMSSYLGSLLILQKLSTAYETFLQELGTSCGLPSEELEIPLKYKPVYTETDGATYAHHIVPGLILFMIFVLPLGACSVAVIQERNQGRLDRMKVAGMANWDVVVAFFVTHGSFQLVQMLICSVVLIVGFSYEIKGSIWLYVFLNLCNAFCGLAFGFLLGVVCATELQAIIIVFAITSFLLPFCGAVWPVEILEHHWRLTAYALPTTLTSQSLRSIIFRGLSITHSLVWPGIAVTAVWTSVFLTLGLIYTRNDF</sequence>
<feature type="transmembrane region" description="Helical" evidence="7">
    <location>
        <begin position="533"/>
        <end position="555"/>
    </location>
</feature>
<dbReference type="PANTHER" id="PTHR43038:SF3">
    <property type="entry name" value="ABC TRANSPORTER G FAMILY MEMBER 20 ISOFORM X1"/>
    <property type="match status" value="1"/>
</dbReference>
<evidence type="ECO:0000256" key="4">
    <source>
        <dbReference type="ARBA" id="ARBA00022840"/>
    </source>
</evidence>